<dbReference type="AlphaFoldDB" id="A0A0D9YRI5"/>
<protein>
    <submittedName>
        <fullName evidence="2">Uncharacterized protein</fullName>
    </submittedName>
</protein>
<accession>A0A0D9YRI5</accession>
<reference evidence="2" key="1">
    <citation type="submission" date="2015-04" db="UniProtKB">
        <authorList>
            <consortium name="EnsemblPlants"/>
        </authorList>
    </citation>
    <scope>IDENTIFICATION</scope>
</reference>
<proteinExistence type="predicted"/>
<dbReference type="EnsemblPlants" id="OGLUM02G14840.4">
    <property type="protein sequence ID" value="OGLUM02G14840.4"/>
    <property type="gene ID" value="OGLUM02G14840"/>
</dbReference>
<keyword evidence="3" id="KW-1185">Reference proteome</keyword>
<evidence type="ECO:0000256" key="1">
    <source>
        <dbReference type="SAM" id="MobiDB-lite"/>
    </source>
</evidence>
<feature type="region of interest" description="Disordered" evidence="1">
    <location>
        <begin position="95"/>
        <end position="130"/>
    </location>
</feature>
<dbReference type="Proteomes" id="UP000026961">
    <property type="component" value="Chromosome 2"/>
</dbReference>
<evidence type="ECO:0000313" key="3">
    <source>
        <dbReference type="Proteomes" id="UP000026961"/>
    </source>
</evidence>
<organism evidence="2">
    <name type="scientific">Oryza glumipatula</name>
    <dbReference type="NCBI Taxonomy" id="40148"/>
    <lineage>
        <taxon>Eukaryota</taxon>
        <taxon>Viridiplantae</taxon>
        <taxon>Streptophyta</taxon>
        <taxon>Embryophyta</taxon>
        <taxon>Tracheophyta</taxon>
        <taxon>Spermatophyta</taxon>
        <taxon>Magnoliopsida</taxon>
        <taxon>Liliopsida</taxon>
        <taxon>Poales</taxon>
        <taxon>Poaceae</taxon>
        <taxon>BOP clade</taxon>
        <taxon>Oryzoideae</taxon>
        <taxon>Oryzeae</taxon>
        <taxon>Oryzinae</taxon>
        <taxon>Oryza</taxon>
    </lineage>
</organism>
<reference evidence="2" key="2">
    <citation type="submission" date="2018-05" db="EMBL/GenBank/DDBJ databases">
        <title>OgluRS3 (Oryza glumaepatula Reference Sequence Version 3).</title>
        <authorList>
            <person name="Zhang J."/>
            <person name="Kudrna D."/>
            <person name="Lee S."/>
            <person name="Talag J."/>
            <person name="Welchert J."/>
            <person name="Wing R.A."/>
        </authorList>
    </citation>
    <scope>NUCLEOTIDE SEQUENCE [LARGE SCALE GENOMIC DNA]</scope>
</reference>
<name>A0A0D9YRI5_9ORYZ</name>
<dbReference type="Gramene" id="OGLUM02G14840.4">
    <property type="protein sequence ID" value="OGLUM02G14840.4"/>
    <property type="gene ID" value="OGLUM02G14840"/>
</dbReference>
<evidence type="ECO:0000313" key="2">
    <source>
        <dbReference type="EnsemblPlants" id="OGLUM02G14840.4"/>
    </source>
</evidence>
<sequence>MHPQGLPPPICPEHANADVMFWLLRSISGISSTTNIDSGSDKYSCIVVRSTSARPGNAGSFTSPLLAVTNHMNFCGPTAGVVYTSLVIIHPSQAGGNWQATQPARNSPKMSQQQSEPNHKNLQAKNLESD</sequence>